<dbReference type="GO" id="GO:0003964">
    <property type="term" value="F:RNA-directed DNA polymerase activity"/>
    <property type="evidence" value="ECO:0007669"/>
    <property type="project" value="UniProtKB-KW"/>
</dbReference>
<dbReference type="InterPro" id="IPR000477">
    <property type="entry name" value="RT_dom"/>
</dbReference>
<gene>
    <name evidence="2" type="ORF">HELGO_WM41544</name>
</gene>
<proteinExistence type="predicted"/>
<dbReference type="InterPro" id="IPR043502">
    <property type="entry name" value="DNA/RNA_pol_sf"/>
</dbReference>
<organism evidence="2">
    <name type="scientific">uncultured Sulfurovum sp</name>
    <dbReference type="NCBI Taxonomy" id="269237"/>
    <lineage>
        <taxon>Bacteria</taxon>
        <taxon>Pseudomonadati</taxon>
        <taxon>Campylobacterota</taxon>
        <taxon>Epsilonproteobacteria</taxon>
        <taxon>Campylobacterales</taxon>
        <taxon>Sulfurovaceae</taxon>
        <taxon>Sulfurovum</taxon>
        <taxon>environmental samples</taxon>
    </lineage>
</organism>
<keyword evidence="2" id="KW-0548">Nucleotidyltransferase</keyword>
<name>A0A6S6TAK1_9BACT</name>
<dbReference type="Pfam" id="PF00078">
    <property type="entry name" value="RVT_1"/>
    <property type="match status" value="1"/>
</dbReference>
<sequence length="409" mass="48474">MPLGFEKSSKIVTNSSKIEKHSFLPFITFNIISYKYKYNEKTKKKEKVEKTRTISYSSHLDGYIYSYYALTLSKYYEEKLKEKSLRNNVLAFRKLGKSNIDFAKQAFDDIKTYGDCSVIALDFSKFFDTLDHRILKEQWANILNVKTLPNDHYKIYKSITKFATVDRDKIYEYFSISKHNPKSKNRKRICTIEEFREEVRKKGFIDSNSEKKGIPQGSSLSALLSNIYMIDFDEKIKNYVHTFEGKYYRYCDDMLIIAPINRKEEIEKFVIHEISHLNVEINIEKTEKRVFQSINGKLRSDKPIQYLGFIFDGENIFIRPSSISRYYQKMKKGVLLAKKTRDKKNKIREARNIPSEKLYKKKLYTRYSYLGKSNFVSYGIKSKRIMDNSTTIKKQTSRLWGNLLKEIEK</sequence>
<protein>
    <submittedName>
        <fullName evidence="2">RNA-directed DNA polymerase (Reverse transcriptase)</fullName>
    </submittedName>
</protein>
<evidence type="ECO:0000259" key="1">
    <source>
        <dbReference type="PROSITE" id="PS50878"/>
    </source>
</evidence>
<accession>A0A6S6TAK1</accession>
<dbReference type="SUPFAM" id="SSF56672">
    <property type="entry name" value="DNA/RNA polymerases"/>
    <property type="match status" value="1"/>
</dbReference>
<dbReference type="AlphaFoldDB" id="A0A6S6TAK1"/>
<dbReference type="NCBIfam" id="NF041746">
    <property type="entry name" value="Drt2"/>
    <property type="match status" value="1"/>
</dbReference>
<feature type="domain" description="Reverse transcriptase" evidence="1">
    <location>
        <begin position="1"/>
        <end position="311"/>
    </location>
</feature>
<dbReference type="CDD" id="cd01651">
    <property type="entry name" value="RT_G2_intron"/>
    <property type="match status" value="1"/>
</dbReference>
<reference evidence="2" key="1">
    <citation type="submission" date="2020-01" db="EMBL/GenBank/DDBJ databases">
        <authorList>
            <person name="Meier V. D."/>
            <person name="Meier V D."/>
        </authorList>
    </citation>
    <scope>NUCLEOTIDE SEQUENCE</scope>
    <source>
        <strain evidence="2">HLG_WM_MAG_03</strain>
    </source>
</reference>
<dbReference type="PANTHER" id="PTHR33332">
    <property type="entry name" value="REVERSE TRANSCRIPTASE DOMAIN-CONTAINING PROTEIN"/>
    <property type="match status" value="1"/>
</dbReference>
<keyword evidence="2" id="KW-0808">Transferase</keyword>
<dbReference type="EMBL" id="CACVAR010000216">
    <property type="protein sequence ID" value="CAA6812410.1"/>
    <property type="molecule type" value="Genomic_DNA"/>
</dbReference>
<evidence type="ECO:0000313" key="2">
    <source>
        <dbReference type="EMBL" id="CAA6812410.1"/>
    </source>
</evidence>
<dbReference type="PROSITE" id="PS50878">
    <property type="entry name" value="RT_POL"/>
    <property type="match status" value="1"/>
</dbReference>
<keyword evidence="2" id="KW-0695">RNA-directed DNA polymerase</keyword>